<proteinExistence type="predicted"/>
<organism evidence="1 2">
    <name type="scientific">Phyllobacterium salinisoli</name>
    <dbReference type="NCBI Taxonomy" id="1899321"/>
    <lineage>
        <taxon>Bacteria</taxon>
        <taxon>Pseudomonadati</taxon>
        <taxon>Pseudomonadota</taxon>
        <taxon>Alphaproteobacteria</taxon>
        <taxon>Hyphomicrobiales</taxon>
        <taxon>Phyllobacteriaceae</taxon>
        <taxon>Phyllobacterium</taxon>
    </lineage>
</organism>
<name>A0A368K229_9HYPH</name>
<protein>
    <submittedName>
        <fullName evidence="1">Uncharacterized protein</fullName>
    </submittedName>
</protein>
<dbReference type="Proteomes" id="UP000253420">
    <property type="component" value="Unassembled WGS sequence"/>
</dbReference>
<gene>
    <name evidence="1" type="ORF">DUT91_20130</name>
</gene>
<comment type="caution">
    <text evidence="1">The sequence shown here is derived from an EMBL/GenBank/DDBJ whole genome shotgun (WGS) entry which is preliminary data.</text>
</comment>
<accession>A0A368K229</accession>
<evidence type="ECO:0000313" key="2">
    <source>
        <dbReference type="Proteomes" id="UP000253420"/>
    </source>
</evidence>
<dbReference type="RefSeq" id="WP_114442293.1">
    <property type="nucleotide sequence ID" value="NZ_QOZG01000010.1"/>
</dbReference>
<keyword evidence="2" id="KW-1185">Reference proteome</keyword>
<reference evidence="1 2" key="1">
    <citation type="submission" date="2018-07" db="EMBL/GenBank/DDBJ databases">
        <title>The draft genome of Phyllobacterium salinisoli.</title>
        <authorList>
            <person name="Liu L."/>
            <person name="Li L."/>
            <person name="Zhang X."/>
            <person name="Liang L."/>
        </authorList>
    </citation>
    <scope>NUCLEOTIDE SEQUENCE [LARGE SCALE GENOMIC DNA]</scope>
    <source>
        <strain evidence="1 2">LLAN61</strain>
    </source>
</reference>
<dbReference type="EMBL" id="QOZG01000010">
    <property type="protein sequence ID" value="RCS22040.1"/>
    <property type="molecule type" value="Genomic_DNA"/>
</dbReference>
<dbReference type="AlphaFoldDB" id="A0A368K229"/>
<evidence type="ECO:0000313" key="1">
    <source>
        <dbReference type="EMBL" id="RCS22040.1"/>
    </source>
</evidence>
<sequence length="128" mass="14298">MPKPLIFCHSSLVYAWTAGGQALLNKFAAYAKAAGYELVITDGIRRELDSDPQGVELGKWLDARGIKSRTTFEFPKRLKKAGLSTNHYNTAGAGHRSISECAKTTKEADAYREERELIQRTPSVRRLQ</sequence>